<gene>
    <name evidence="1" type="ORF">RPERSI_LOCUS16118</name>
</gene>
<accession>A0ACA9QXN7</accession>
<comment type="caution">
    <text evidence="1">The sequence shown here is derived from an EMBL/GenBank/DDBJ whole genome shotgun (WGS) entry which is preliminary data.</text>
</comment>
<sequence>LTVISSKKYKLQHLEENNNDNNTESQPIVESQPTIESQSTIEPQSIVTNLFVTKYRGRSPKRLKSTLEDITNTHQNSHNSNNIILNDN</sequence>
<protein>
    <submittedName>
        <fullName evidence="1">36283_t:CDS:1</fullName>
    </submittedName>
</protein>
<keyword evidence="2" id="KW-1185">Reference proteome</keyword>
<dbReference type="EMBL" id="CAJVQC010039446">
    <property type="protein sequence ID" value="CAG8768572.1"/>
    <property type="molecule type" value="Genomic_DNA"/>
</dbReference>
<evidence type="ECO:0000313" key="2">
    <source>
        <dbReference type="Proteomes" id="UP000789920"/>
    </source>
</evidence>
<evidence type="ECO:0000313" key="1">
    <source>
        <dbReference type="EMBL" id="CAG8768572.1"/>
    </source>
</evidence>
<reference evidence="1" key="1">
    <citation type="submission" date="2021-06" db="EMBL/GenBank/DDBJ databases">
        <authorList>
            <person name="Kallberg Y."/>
            <person name="Tangrot J."/>
            <person name="Rosling A."/>
        </authorList>
    </citation>
    <scope>NUCLEOTIDE SEQUENCE</scope>
    <source>
        <strain evidence="1">MA461A</strain>
    </source>
</reference>
<name>A0ACA9QXN7_9GLOM</name>
<proteinExistence type="predicted"/>
<dbReference type="Proteomes" id="UP000789920">
    <property type="component" value="Unassembled WGS sequence"/>
</dbReference>
<feature type="non-terminal residue" evidence="1">
    <location>
        <position position="1"/>
    </location>
</feature>
<feature type="non-terminal residue" evidence="1">
    <location>
        <position position="88"/>
    </location>
</feature>
<organism evidence="1 2">
    <name type="scientific">Racocetra persica</name>
    <dbReference type="NCBI Taxonomy" id="160502"/>
    <lineage>
        <taxon>Eukaryota</taxon>
        <taxon>Fungi</taxon>
        <taxon>Fungi incertae sedis</taxon>
        <taxon>Mucoromycota</taxon>
        <taxon>Glomeromycotina</taxon>
        <taxon>Glomeromycetes</taxon>
        <taxon>Diversisporales</taxon>
        <taxon>Gigasporaceae</taxon>
        <taxon>Racocetra</taxon>
    </lineage>
</organism>